<proteinExistence type="predicted"/>
<dbReference type="Proteomes" id="UP000321204">
    <property type="component" value="Chromosome"/>
</dbReference>
<protein>
    <submittedName>
        <fullName evidence="2">Uncharacterized protein</fullName>
    </submittedName>
</protein>
<accession>A0A5B8UPN2</accession>
<feature type="compositionally biased region" description="Basic and acidic residues" evidence="1">
    <location>
        <begin position="40"/>
        <end position="69"/>
    </location>
</feature>
<gene>
    <name evidence="2" type="ORF">FSB75_20590</name>
</gene>
<evidence type="ECO:0000313" key="2">
    <source>
        <dbReference type="EMBL" id="QEC58199.1"/>
    </source>
</evidence>
<reference evidence="2 3" key="1">
    <citation type="journal article" date="2015" name="Int. J. Syst. Evol. Microbiol.">
        <title>Flavisolibacter ginsenosidimutans sp. nov., with ginsenoside-converting activity isolated from soil used for cultivating ginseng.</title>
        <authorList>
            <person name="Zhao Y."/>
            <person name="Liu Q."/>
            <person name="Kang M.S."/>
            <person name="Jin F."/>
            <person name="Yu H."/>
            <person name="Im W.T."/>
        </authorList>
    </citation>
    <scope>NUCLEOTIDE SEQUENCE [LARGE SCALE GENOMIC DNA]</scope>
    <source>
        <strain evidence="2 3">Gsoil 636</strain>
    </source>
</reference>
<feature type="compositionally biased region" description="Basic and acidic residues" evidence="1">
    <location>
        <begin position="1"/>
        <end position="13"/>
    </location>
</feature>
<evidence type="ECO:0000313" key="3">
    <source>
        <dbReference type="Proteomes" id="UP000321204"/>
    </source>
</evidence>
<sequence length="69" mass="7453">MEDNKQKKNEQRMGEPNPTVNAPGSKVADYGDVEGGEGAGDERSHRTTDKADRGRVEPLKGKDETLGTP</sequence>
<keyword evidence="3" id="KW-1185">Reference proteome</keyword>
<evidence type="ECO:0000256" key="1">
    <source>
        <dbReference type="SAM" id="MobiDB-lite"/>
    </source>
</evidence>
<feature type="region of interest" description="Disordered" evidence="1">
    <location>
        <begin position="1"/>
        <end position="69"/>
    </location>
</feature>
<dbReference type="KEGG" id="fgg:FSB75_20590"/>
<dbReference type="AlphaFoldDB" id="A0A5B8UPN2"/>
<dbReference type="RefSeq" id="WP_146791310.1">
    <property type="nucleotide sequence ID" value="NZ_BAABIO010000003.1"/>
</dbReference>
<name>A0A5B8UPN2_9BACT</name>
<dbReference type="EMBL" id="CP042433">
    <property type="protein sequence ID" value="QEC58199.1"/>
    <property type="molecule type" value="Genomic_DNA"/>
</dbReference>
<organism evidence="2 3">
    <name type="scientific">Flavisolibacter ginsenosidimutans</name>
    <dbReference type="NCBI Taxonomy" id="661481"/>
    <lineage>
        <taxon>Bacteria</taxon>
        <taxon>Pseudomonadati</taxon>
        <taxon>Bacteroidota</taxon>
        <taxon>Chitinophagia</taxon>
        <taxon>Chitinophagales</taxon>
        <taxon>Chitinophagaceae</taxon>
        <taxon>Flavisolibacter</taxon>
    </lineage>
</organism>